<dbReference type="InterPro" id="IPR036770">
    <property type="entry name" value="Ankyrin_rpt-contain_sf"/>
</dbReference>
<feature type="repeat" description="ANK" evidence="3">
    <location>
        <begin position="143"/>
        <end position="166"/>
    </location>
</feature>
<dbReference type="PANTHER" id="PTHR24198:SF165">
    <property type="entry name" value="ANKYRIN REPEAT-CONTAINING PROTEIN-RELATED"/>
    <property type="match status" value="1"/>
</dbReference>
<dbReference type="Pfam" id="PF12796">
    <property type="entry name" value="Ank_2"/>
    <property type="match status" value="3"/>
</dbReference>
<dbReference type="EMBL" id="JBFXLU010000399">
    <property type="protein sequence ID" value="KAL2827463.1"/>
    <property type="molecule type" value="Genomic_DNA"/>
</dbReference>
<dbReference type="SUPFAM" id="SSF48403">
    <property type="entry name" value="Ankyrin repeat"/>
    <property type="match status" value="1"/>
</dbReference>
<dbReference type="Proteomes" id="UP001610446">
    <property type="component" value="Unassembled WGS sequence"/>
</dbReference>
<feature type="repeat" description="ANK" evidence="3">
    <location>
        <begin position="260"/>
        <end position="292"/>
    </location>
</feature>
<protein>
    <submittedName>
        <fullName evidence="5">Ankyrin repeat-containing domain protein</fullName>
    </submittedName>
</protein>
<evidence type="ECO:0000256" key="3">
    <source>
        <dbReference type="PROSITE-ProRule" id="PRU00023"/>
    </source>
</evidence>
<keyword evidence="2 3" id="KW-0040">ANK repeat</keyword>
<gene>
    <name evidence="5" type="ORF">BJY01DRAFT_136596</name>
</gene>
<dbReference type="PROSITE" id="PS50297">
    <property type="entry name" value="ANK_REP_REGION"/>
    <property type="match status" value="6"/>
</dbReference>
<name>A0ABR4II72_9EURO</name>
<sequence>MGNPAKGSPPSPDDEDDLPLHQAATAGDLTRVNALLDSNAHDPNTTDATGSTPLHAAAKAGHWSICRLLLERGALPTIQNGHDSLPLHLAAKHGHLEVVRLLLECDAKSKVQNRPLYYAAERGYTEIVRLLLERGASTSSAPFGENALHVAARGGHVRVCEVLLDHERKKTKTGMSLFRALGIGSGVNAKNLGKHTPFACAVLKGHAPVVQVFLRSGMVSISAKDRDGVYLFHRAVKNDHLEIVKAFLEHGVKVDMTDNYKGTALHFAAERQNVDIIRLLLDYGASLEKKDFLGLTPDRLAQSAELTTLMRNHVKQRVESQNKLAGKDKAPSSSEGVAEPPPEYTK</sequence>
<comment type="caution">
    <text evidence="5">The sequence shown here is derived from an EMBL/GenBank/DDBJ whole genome shotgun (WGS) entry which is preliminary data.</text>
</comment>
<dbReference type="SMART" id="SM00248">
    <property type="entry name" value="ANK"/>
    <property type="match status" value="8"/>
</dbReference>
<feature type="repeat" description="ANK" evidence="3">
    <location>
        <begin position="49"/>
        <end position="81"/>
    </location>
</feature>
<feature type="compositionally biased region" description="Basic and acidic residues" evidence="4">
    <location>
        <begin position="317"/>
        <end position="330"/>
    </location>
</feature>
<dbReference type="PANTHER" id="PTHR24198">
    <property type="entry name" value="ANKYRIN REPEAT AND PROTEIN KINASE DOMAIN-CONTAINING PROTEIN"/>
    <property type="match status" value="1"/>
</dbReference>
<keyword evidence="1" id="KW-0677">Repeat</keyword>
<evidence type="ECO:0000313" key="6">
    <source>
        <dbReference type="Proteomes" id="UP001610446"/>
    </source>
</evidence>
<feature type="repeat" description="ANK" evidence="3">
    <location>
        <begin position="227"/>
        <end position="259"/>
    </location>
</feature>
<evidence type="ECO:0000256" key="4">
    <source>
        <dbReference type="SAM" id="MobiDB-lite"/>
    </source>
</evidence>
<feature type="region of interest" description="Disordered" evidence="4">
    <location>
        <begin position="1"/>
        <end position="20"/>
    </location>
</feature>
<dbReference type="Gene3D" id="1.25.40.20">
    <property type="entry name" value="Ankyrin repeat-containing domain"/>
    <property type="match status" value="2"/>
</dbReference>
<keyword evidence="6" id="KW-1185">Reference proteome</keyword>
<feature type="repeat" description="ANK" evidence="3">
    <location>
        <begin position="111"/>
        <end position="143"/>
    </location>
</feature>
<dbReference type="PRINTS" id="PR01415">
    <property type="entry name" value="ANKYRIN"/>
</dbReference>
<evidence type="ECO:0000313" key="5">
    <source>
        <dbReference type="EMBL" id="KAL2827463.1"/>
    </source>
</evidence>
<feature type="region of interest" description="Disordered" evidence="4">
    <location>
        <begin position="317"/>
        <end position="346"/>
    </location>
</feature>
<evidence type="ECO:0000256" key="2">
    <source>
        <dbReference type="ARBA" id="ARBA00023043"/>
    </source>
</evidence>
<accession>A0ABR4II72</accession>
<feature type="repeat" description="ANK" evidence="3">
    <location>
        <begin position="82"/>
        <end position="114"/>
    </location>
</feature>
<reference evidence="5 6" key="1">
    <citation type="submission" date="2024-07" db="EMBL/GenBank/DDBJ databases">
        <title>Section-level genome sequencing and comparative genomics of Aspergillus sections Usti and Cavernicolus.</title>
        <authorList>
            <consortium name="Lawrence Berkeley National Laboratory"/>
            <person name="Nybo J.L."/>
            <person name="Vesth T.C."/>
            <person name="Theobald S."/>
            <person name="Frisvad J.C."/>
            <person name="Larsen T.O."/>
            <person name="Kjaerboelling I."/>
            <person name="Rothschild-Mancinelli K."/>
            <person name="Lyhne E.K."/>
            <person name="Kogle M.E."/>
            <person name="Barry K."/>
            <person name="Clum A."/>
            <person name="Na H."/>
            <person name="Ledsgaard L."/>
            <person name="Lin J."/>
            <person name="Lipzen A."/>
            <person name="Kuo A."/>
            <person name="Riley R."/>
            <person name="Mondo S."/>
            <person name="Labutti K."/>
            <person name="Haridas S."/>
            <person name="Pangalinan J."/>
            <person name="Salamov A.A."/>
            <person name="Simmons B.A."/>
            <person name="Magnuson J.K."/>
            <person name="Chen J."/>
            <person name="Drula E."/>
            <person name="Henrissat B."/>
            <person name="Wiebenga A."/>
            <person name="Lubbers R.J."/>
            <person name="Gomes A.C."/>
            <person name="Makela M.R."/>
            <person name="Stajich J."/>
            <person name="Grigoriev I.V."/>
            <person name="Mortensen U.H."/>
            <person name="De Vries R.P."/>
            <person name="Baker S.E."/>
            <person name="Andersen M.R."/>
        </authorList>
    </citation>
    <scope>NUCLEOTIDE SEQUENCE [LARGE SCALE GENOMIC DNA]</scope>
    <source>
        <strain evidence="5 6">CBS 123904</strain>
    </source>
</reference>
<proteinExistence type="predicted"/>
<organism evidence="5 6">
    <name type="scientific">Aspergillus pseudoustus</name>
    <dbReference type="NCBI Taxonomy" id="1810923"/>
    <lineage>
        <taxon>Eukaryota</taxon>
        <taxon>Fungi</taxon>
        <taxon>Dikarya</taxon>
        <taxon>Ascomycota</taxon>
        <taxon>Pezizomycotina</taxon>
        <taxon>Eurotiomycetes</taxon>
        <taxon>Eurotiomycetidae</taxon>
        <taxon>Eurotiales</taxon>
        <taxon>Aspergillaceae</taxon>
        <taxon>Aspergillus</taxon>
        <taxon>Aspergillus subgen. Nidulantes</taxon>
    </lineage>
</organism>
<dbReference type="InterPro" id="IPR002110">
    <property type="entry name" value="Ankyrin_rpt"/>
</dbReference>
<dbReference type="PROSITE" id="PS50088">
    <property type="entry name" value="ANK_REPEAT"/>
    <property type="match status" value="6"/>
</dbReference>
<evidence type="ECO:0000256" key="1">
    <source>
        <dbReference type="ARBA" id="ARBA00022737"/>
    </source>
</evidence>